<protein>
    <submittedName>
        <fullName evidence="2">PTS sugar transporter subunit IIA</fullName>
    </submittedName>
</protein>
<dbReference type="Proteomes" id="UP000284908">
    <property type="component" value="Unassembled WGS sequence"/>
</dbReference>
<evidence type="ECO:0000259" key="1">
    <source>
        <dbReference type="PROSITE" id="PS51094"/>
    </source>
</evidence>
<dbReference type="Pfam" id="PF00359">
    <property type="entry name" value="PTS_EIIA_2"/>
    <property type="match status" value="1"/>
</dbReference>
<gene>
    <name evidence="2" type="ORF">D6C13_24580</name>
</gene>
<dbReference type="Gene3D" id="3.40.930.10">
    <property type="entry name" value="Mannitol-specific EII, Chain A"/>
    <property type="match status" value="1"/>
</dbReference>
<keyword evidence="2" id="KW-0813">Transport</keyword>
<dbReference type="InterPro" id="IPR002178">
    <property type="entry name" value="PTS_EIIA_type-2_dom"/>
</dbReference>
<dbReference type="InterPro" id="IPR051541">
    <property type="entry name" value="PTS_SugarTrans_NitroReg"/>
</dbReference>
<dbReference type="RefSeq" id="WP_120135245.1">
    <property type="nucleotide sequence ID" value="NZ_RAHH01000053.1"/>
</dbReference>
<dbReference type="PANTHER" id="PTHR47738">
    <property type="entry name" value="PTS SYSTEM FRUCTOSE-LIKE EIIA COMPONENT-RELATED"/>
    <property type="match status" value="1"/>
</dbReference>
<dbReference type="EMBL" id="RAHH01000053">
    <property type="protein sequence ID" value="RJT32569.1"/>
    <property type="molecule type" value="Genomic_DNA"/>
</dbReference>
<proteinExistence type="predicted"/>
<dbReference type="PANTHER" id="PTHR47738:SF3">
    <property type="entry name" value="PHOSPHOTRANSFERASE SYSTEM MANNITOL_FRUCTOSE-SPECIFIC IIA DOMAIN CONTAINING PROTEIN"/>
    <property type="match status" value="1"/>
</dbReference>
<comment type="caution">
    <text evidence="2">The sequence shown here is derived from an EMBL/GenBank/DDBJ whole genome shotgun (WGS) entry which is preliminary data.</text>
</comment>
<reference evidence="2 3" key="1">
    <citation type="submission" date="2018-09" db="EMBL/GenBank/DDBJ databases">
        <authorList>
            <person name="Le Fleche-Mateos A."/>
        </authorList>
    </citation>
    <scope>NUCLEOTIDE SEQUENCE [LARGE SCALE GENOMIC DNA]</scope>
    <source>
        <strain evidence="2 3">DSM 27399</strain>
    </source>
</reference>
<dbReference type="AlphaFoldDB" id="A0A419N1V9"/>
<keyword evidence="2" id="KW-0762">Sugar transport</keyword>
<evidence type="ECO:0000313" key="2">
    <source>
        <dbReference type="EMBL" id="RJT32569.1"/>
    </source>
</evidence>
<organism evidence="2 3">
    <name type="scientific">Rahnella woolbedingensis</name>
    <dbReference type="NCBI Taxonomy" id="1510574"/>
    <lineage>
        <taxon>Bacteria</taxon>
        <taxon>Pseudomonadati</taxon>
        <taxon>Pseudomonadota</taxon>
        <taxon>Gammaproteobacteria</taxon>
        <taxon>Enterobacterales</taxon>
        <taxon>Yersiniaceae</taxon>
        <taxon>Rahnella</taxon>
    </lineage>
</organism>
<dbReference type="PROSITE" id="PS51094">
    <property type="entry name" value="PTS_EIIA_TYPE_2"/>
    <property type="match status" value="1"/>
</dbReference>
<dbReference type="SUPFAM" id="SSF55804">
    <property type="entry name" value="Phoshotransferase/anion transport protein"/>
    <property type="match status" value="1"/>
</dbReference>
<keyword evidence="3" id="KW-1185">Reference proteome</keyword>
<feature type="domain" description="PTS EIIA type-2" evidence="1">
    <location>
        <begin position="4"/>
        <end position="154"/>
    </location>
</feature>
<dbReference type="InterPro" id="IPR016152">
    <property type="entry name" value="PTrfase/Anion_transptr"/>
</dbReference>
<name>A0A419N1V9_9GAMM</name>
<dbReference type="OrthoDB" id="3192919at2"/>
<sequence>MQDINFRRHYVRHLPKEVSQKDIIRALASPLINDGMVVSDFADHVIERERHFPTGLPVEPVGVAIPHTDHKHVRQNAISVGVLAESVNFEDMGGEPEPVPVRVVFMLALGESNKQLNVLGWVMDVIQDEDFMQQLLVMNDDEIYQSIYTRISERGEL</sequence>
<dbReference type="CDD" id="cd00211">
    <property type="entry name" value="PTS_IIA_fru"/>
    <property type="match status" value="1"/>
</dbReference>
<accession>A0A419N1V9</accession>
<evidence type="ECO:0000313" key="3">
    <source>
        <dbReference type="Proteomes" id="UP000284908"/>
    </source>
</evidence>